<dbReference type="Proteomes" id="UP001642540">
    <property type="component" value="Unassembled WGS sequence"/>
</dbReference>
<evidence type="ECO:0000256" key="1">
    <source>
        <dbReference type="ARBA" id="ARBA00023157"/>
    </source>
</evidence>
<protein>
    <recommendedName>
        <fullName evidence="3">CUB domain-containing protein</fullName>
    </recommendedName>
</protein>
<evidence type="ECO:0000259" key="3">
    <source>
        <dbReference type="SMART" id="SM00042"/>
    </source>
</evidence>
<evidence type="ECO:0000256" key="2">
    <source>
        <dbReference type="SAM" id="SignalP"/>
    </source>
</evidence>
<name>A0ABP1RLG1_9HEXA</name>
<organism evidence="4 5">
    <name type="scientific">Orchesella dallaii</name>
    <dbReference type="NCBI Taxonomy" id="48710"/>
    <lineage>
        <taxon>Eukaryota</taxon>
        <taxon>Metazoa</taxon>
        <taxon>Ecdysozoa</taxon>
        <taxon>Arthropoda</taxon>
        <taxon>Hexapoda</taxon>
        <taxon>Collembola</taxon>
        <taxon>Entomobryomorpha</taxon>
        <taxon>Entomobryoidea</taxon>
        <taxon>Orchesellidae</taxon>
        <taxon>Orchesellinae</taxon>
        <taxon>Orchesella</taxon>
    </lineage>
</organism>
<gene>
    <name evidence="4" type="ORF">ODALV1_LOCUS23524</name>
</gene>
<keyword evidence="1" id="KW-1015">Disulfide bond</keyword>
<evidence type="ECO:0000313" key="5">
    <source>
        <dbReference type="Proteomes" id="UP001642540"/>
    </source>
</evidence>
<comment type="caution">
    <text evidence="4">The sequence shown here is derived from an EMBL/GenBank/DDBJ whole genome shotgun (WGS) entry which is preliminary data.</text>
</comment>
<dbReference type="InterPro" id="IPR000859">
    <property type="entry name" value="CUB_dom"/>
</dbReference>
<reference evidence="4 5" key="1">
    <citation type="submission" date="2024-08" db="EMBL/GenBank/DDBJ databases">
        <authorList>
            <person name="Cucini C."/>
            <person name="Frati F."/>
        </authorList>
    </citation>
    <scope>NUCLEOTIDE SEQUENCE [LARGE SCALE GENOMIC DNA]</scope>
</reference>
<dbReference type="EMBL" id="CAXLJM020000081">
    <property type="protein sequence ID" value="CAL8130012.1"/>
    <property type="molecule type" value="Genomic_DNA"/>
</dbReference>
<dbReference type="InterPro" id="IPR035914">
    <property type="entry name" value="Sperma_CUB_dom_sf"/>
</dbReference>
<accession>A0ABP1RLG1</accession>
<feature type="signal peptide" evidence="2">
    <location>
        <begin position="1"/>
        <end position="21"/>
    </location>
</feature>
<dbReference type="SMART" id="SM00042">
    <property type="entry name" value="CUB"/>
    <property type="match status" value="1"/>
</dbReference>
<dbReference type="Gene3D" id="2.60.120.290">
    <property type="entry name" value="Spermadhesin, CUB domain"/>
    <property type="match status" value="1"/>
</dbReference>
<proteinExistence type="predicted"/>
<feature type="chain" id="PRO_5047242087" description="CUB domain-containing protein" evidence="2">
    <location>
        <begin position="22"/>
        <end position="288"/>
    </location>
</feature>
<keyword evidence="5" id="KW-1185">Reference proteome</keyword>
<keyword evidence="2" id="KW-0732">Signal</keyword>
<sequence length="288" mass="31404">MQISINISAVIFATFVASTCGTPTKIQSRNHTVLEEPQYVACGGVLTASSTFISYKPATTISPNERCVWTIRSPDAVGYSLDILTFALEPQPGETGLTASCLRNNSISLSTVDIKASGLVSLNACPILILTFFSGENILNSKGFVIIYESISGGNSGVSQNSLQYVTNGEKGLIRYPSTVCSTYTNFEVSSFVFTPPGNKYNPARKSLVTFTLNSFEGNCFDNIRVFRFSPSSGWTHNESIAGDYICDDTEMESWAVDDMLMLIFRSDSSITSLGFHLTYNSLPFNFD</sequence>
<feature type="domain" description="CUB" evidence="3">
    <location>
        <begin position="42"/>
        <end position="283"/>
    </location>
</feature>
<evidence type="ECO:0000313" key="4">
    <source>
        <dbReference type="EMBL" id="CAL8130012.1"/>
    </source>
</evidence>
<dbReference type="SUPFAM" id="SSF49854">
    <property type="entry name" value="Spermadhesin, CUB domain"/>
    <property type="match status" value="2"/>
</dbReference>